<evidence type="ECO:0000259" key="4">
    <source>
        <dbReference type="SMART" id="SM00861"/>
    </source>
</evidence>
<dbReference type="SUPFAM" id="SSF52518">
    <property type="entry name" value="Thiamin diphosphate-binding fold (THDP-binding)"/>
    <property type="match status" value="1"/>
</dbReference>
<dbReference type="PANTHER" id="PTHR43825:SF1">
    <property type="entry name" value="TRANSKETOLASE-LIKE PYRIMIDINE-BINDING DOMAIN-CONTAINING PROTEIN"/>
    <property type="match status" value="1"/>
</dbReference>
<comment type="caution">
    <text evidence="5">The sequence shown here is derived from an EMBL/GenBank/DDBJ whole genome shotgun (WGS) entry which is preliminary data.</text>
</comment>
<dbReference type="SMART" id="SM00861">
    <property type="entry name" value="Transket_pyr"/>
    <property type="match status" value="1"/>
</dbReference>
<name>X1FG47_9ZZZZ</name>
<dbReference type="CDD" id="cd07033">
    <property type="entry name" value="TPP_PYR_DXS_TK_like"/>
    <property type="match status" value="1"/>
</dbReference>
<dbReference type="Pfam" id="PF02780">
    <property type="entry name" value="Transketolase_C"/>
    <property type="match status" value="1"/>
</dbReference>
<comment type="similarity">
    <text evidence="2">Belongs to the transketolase family.</text>
</comment>
<comment type="cofactor">
    <cofactor evidence="1">
        <name>thiamine diphosphate</name>
        <dbReference type="ChEBI" id="CHEBI:58937"/>
    </cofactor>
</comment>
<dbReference type="InterPro" id="IPR033248">
    <property type="entry name" value="Transketolase_C"/>
</dbReference>
<dbReference type="Gene3D" id="3.40.50.920">
    <property type="match status" value="1"/>
</dbReference>
<dbReference type="InterPro" id="IPR009014">
    <property type="entry name" value="Transketo_C/PFOR_II"/>
</dbReference>
<reference evidence="5" key="1">
    <citation type="journal article" date="2014" name="Front. Microbiol.">
        <title>High frequency of phylogenetically diverse reductive dehalogenase-homologous genes in deep subseafloor sedimentary metagenomes.</title>
        <authorList>
            <person name="Kawai M."/>
            <person name="Futagami T."/>
            <person name="Toyoda A."/>
            <person name="Takaki Y."/>
            <person name="Nishi S."/>
            <person name="Hori S."/>
            <person name="Arai W."/>
            <person name="Tsubouchi T."/>
            <person name="Morono Y."/>
            <person name="Uchiyama I."/>
            <person name="Ito T."/>
            <person name="Fujiyama A."/>
            <person name="Inagaki F."/>
            <person name="Takami H."/>
        </authorList>
    </citation>
    <scope>NUCLEOTIDE SEQUENCE</scope>
    <source>
        <strain evidence="5">Expedition CK06-06</strain>
    </source>
</reference>
<dbReference type="PANTHER" id="PTHR43825">
    <property type="entry name" value="PYRUVATE DEHYDROGENASE E1 COMPONENT"/>
    <property type="match status" value="1"/>
</dbReference>
<dbReference type="InterPro" id="IPR005475">
    <property type="entry name" value="Transketolase-like_Pyr-bd"/>
</dbReference>
<accession>X1FG47</accession>
<dbReference type="InterPro" id="IPR051157">
    <property type="entry name" value="PDH/Transketolase"/>
</dbReference>
<dbReference type="Gene3D" id="3.40.50.970">
    <property type="match status" value="1"/>
</dbReference>
<dbReference type="InterPro" id="IPR029061">
    <property type="entry name" value="THDP-binding"/>
</dbReference>
<evidence type="ECO:0000256" key="3">
    <source>
        <dbReference type="ARBA" id="ARBA00023052"/>
    </source>
</evidence>
<sequence>MVEVSTRETYGKTLVELGKENKDIIVLDADLSPSTMTHFFAREFPDRFFDCGLEEQNMICIAAGLTASGKTVFASTFAIFASCRCFDQLRMCLSQPRLNVKIVATHSGISVGEDGTSHHAIEDLALYCSLPGFTVVVPADAIETAEAVKVAAATYGPFYIRLGRPKTPLVYPEGYHFTLGKAVTMRQGEDATVIAMGIMVARALEASDILARQGIDCRVINMPTLKPLDEEVIVRAASETGAIVVAEEHLAQGGLGSRVAQVVAREKPILMEFVNLKDSYALSGKPDELLQRYGLTARGIEEAVKAVIKRK</sequence>
<dbReference type="EMBL" id="BARU01007377">
    <property type="protein sequence ID" value="GAH44596.1"/>
    <property type="molecule type" value="Genomic_DNA"/>
</dbReference>
<proteinExistence type="inferred from homology"/>
<gene>
    <name evidence="5" type="ORF">S03H2_14538</name>
</gene>
<dbReference type="FunFam" id="3.40.50.970:FF:000129">
    <property type="entry name" value="Transketolase"/>
    <property type="match status" value="1"/>
</dbReference>
<evidence type="ECO:0000313" key="5">
    <source>
        <dbReference type="EMBL" id="GAH44596.1"/>
    </source>
</evidence>
<keyword evidence="3" id="KW-0786">Thiamine pyrophosphate</keyword>
<evidence type="ECO:0000256" key="1">
    <source>
        <dbReference type="ARBA" id="ARBA00001964"/>
    </source>
</evidence>
<organism evidence="5">
    <name type="scientific">marine sediment metagenome</name>
    <dbReference type="NCBI Taxonomy" id="412755"/>
    <lineage>
        <taxon>unclassified sequences</taxon>
        <taxon>metagenomes</taxon>
        <taxon>ecological metagenomes</taxon>
    </lineage>
</organism>
<protein>
    <recommendedName>
        <fullName evidence="4">Transketolase-like pyrimidine-binding domain-containing protein</fullName>
    </recommendedName>
</protein>
<evidence type="ECO:0000256" key="2">
    <source>
        <dbReference type="ARBA" id="ARBA00007131"/>
    </source>
</evidence>
<dbReference type="Pfam" id="PF02779">
    <property type="entry name" value="Transket_pyr"/>
    <property type="match status" value="1"/>
</dbReference>
<feature type="domain" description="Transketolase-like pyrimidine-binding" evidence="4">
    <location>
        <begin position="4"/>
        <end position="169"/>
    </location>
</feature>
<dbReference type="SUPFAM" id="SSF52922">
    <property type="entry name" value="TK C-terminal domain-like"/>
    <property type="match status" value="1"/>
</dbReference>
<dbReference type="AlphaFoldDB" id="X1FG47"/>